<evidence type="ECO:0000313" key="3">
    <source>
        <dbReference type="Proteomes" id="UP001595900"/>
    </source>
</evidence>
<protein>
    <submittedName>
        <fullName evidence="2">ImmA/IrrE family metallo-endopeptidase</fullName>
    </submittedName>
</protein>
<dbReference type="RefSeq" id="WP_390232441.1">
    <property type="nucleotide sequence ID" value="NZ_JBHSCN010000023.1"/>
</dbReference>
<name>A0ABV8QAM1_9MICO</name>
<dbReference type="Proteomes" id="UP001595900">
    <property type="component" value="Unassembled WGS sequence"/>
</dbReference>
<dbReference type="InterPro" id="IPR010359">
    <property type="entry name" value="IrrE_HExxH"/>
</dbReference>
<accession>A0ABV8QAM1</accession>
<dbReference type="EMBL" id="JBHSCN010000023">
    <property type="protein sequence ID" value="MFC4245320.1"/>
    <property type="molecule type" value="Genomic_DNA"/>
</dbReference>
<proteinExistence type="predicted"/>
<feature type="domain" description="IrrE N-terminal-like" evidence="1">
    <location>
        <begin position="84"/>
        <end position="180"/>
    </location>
</feature>
<reference evidence="3" key="1">
    <citation type="journal article" date="2019" name="Int. J. Syst. Evol. Microbiol.">
        <title>The Global Catalogue of Microorganisms (GCM) 10K type strain sequencing project: providing services to taxonomists for standard genome sequencing and annotation.</title>
        <authorList>
            <consortium name="The Broad Institute Genomics Platform"/>
            <consortium name="The Broad Institute Genome Sequencing Center for Infectious Disease"/>
            <person name="Wu L."/>
            <person name="Ma J."/>
        </authorList>
    </citation>
    <scope>NUCLEOTIDE SEQUENCE [LARGE SCALE GENOMIC DNA]</scope>
    <source>
        <strain evidence="3">CGMCC 1.10363</strain>
    </source>
</reference>
<comment type="caution">
    <text evidence="2">The sequence shown here is derived from an EMBL/GenBank/DDBJ whole genome shotgun (WGS) entry which is preliminary data.</text>
</comment>
<keyword evidence="3" id="KW-1185">Reference proteome</keyword>
<sequence length="191" mass="21266">MTSAQNKRKLTDDLVERLRDAYPVGPEPVSFPAALSVAKAQAERMTTLAGDILSPTQLLLLTPEIDIHYANDVPVPSASQFNEHTGKWQILIGSDEPREQAYDLLREFKRILDAPDVAFLYDPGSPIGDVQQQLASNYFARVALMPEKDVRRTAEHGITQLEKIATMFEVPPDVAQTRISDLGLTDRIHTD</sequence>
<evidence type="ECO:0000259" key="1">
    <source>
        <dbReference type="Pfam" id="PF06114"/>
    </source>
</evidence>
<dbReference type="Pfam" id="PF06114">
    <property type="entry name" value="Peptidase_M78"/>
    <property type="match status" value="1"/>
</dbReference>
<organism evidence="2 3">
    <name type="scientific">Gryllotalpicola reticulitermitis</name>
    <dbReference type="NCBI Taxonomy" id="1184153"/>
    <lineage>
        <taxon>Bacteria</taxon>
        <taxon>Bacillati</taxon>
        <taxon>Actinomycetota</taxon>
        <taxon>Actinomycetes</taxon>
        <taxon>Micrococcales</taxon>
        <taxon>Microbacteriaceae</taxon>
        <taxon>Gryllotalpicola</taxon>
    </lineage>
</organism>
<evidence type="ECO:0000313" key="2">
    <source>
        <dbReference type="EMBL" id="MFC4245320.1"/>
    </source>
</evidence>
<gene>
    <name evidence="2" type="ORF">ACFOYW_18275</name>
</gene>